<organism evidence="3">
    <name type="scientific">Zooxanthella nutricula</name>
    <dbReference type="NCBI Taxonomy" id="1333877"/>
    <lineage>
        <taxon>Eukaryota</taxon>
        <taxon>Sar</taxon>
        <taxon>Alveolata</taxon>
        <taxon>Dinophyceae</taxon>
        <taxon>Peridiniales</taxon>
        <taxon>Peridiniales incertae sedis</taxon>
        <taxon>Zooxanthella</taxon>
    </lineage>
</organism>
<feature type="domain" description="Micro-fibrillar-associated protein 1 C-terminal" evidence="2">
    <location>
        <begin position="228"/>
        <end position="449"/>
    </location>
</feature>
<evidence type="ECO:0000259" key="2">
    <source>
        <dbReference type="Pfam" id="PF06991"/>
    </source>
</evidence>
<feature type="compositionally biased region" description="Basic and acidic residues" evidence="1">
    <location>
        <begin position="41"/>
        <end position="71"/>
    </location>
</feature>
<reference evidence="3" key="1">
    <citation type="submission" date="2021-01" db="EMBL/GenBank/DDBJ databases">
        <authorList>
            <person name="Corre E."/>
            <person name="Pelletier E."/>
            <person name="Niang G."/>
            <person name="Scheremetjew M."/>
            <person name="Finn R."/>
            <person name="Kale V."/>
            <person name="Holt S."/>
            <person name="Cochrane G."/>
            <person name="Meng A."/>
            <person name="Brown T."/>
            <person name="Cohen L."/>
        </authorList>
    </citation>
    <scope>NUCLEOTIDE SEQUENCE</scope>
    <source>
        <strain evidence="3">RCC3387</strain>
    </source>
</reference>
<dbReference type="InterPro" id="IPR009730">
    <property type="entry name" value="MFAP1_C"/>
</dbReference>
<feature type="region of interest" description="Disordered" evidence="1">
    <location>
        <begin position="472"/>
        <end position="491"/>
    </location>
</feature>
<feature type="region of interest" description="Disordered" evidence="1">
    <location>
        <begin position="354"/>
        <end position="373"/>
    </location>
</feature>
<dbReference type="AlphaFoldDB" id="A0A6U6R515"/>
<dbReference type="InterPro" id="IPR033194">
    <property type="entry name" value="MFAP1"/>
</dbReference>
<dbReference type="EMBL" id="HBGW01070813">
    <property type="protein sequence ID" value="CAD9620825.1"/>
    <property type="molecule type" value="Transcribed_RNA"/>
</dbReference>
<accession>A0A6U6R515</accession>
<feature type="compositionally biased region" description="Basic and acidic residues" evidence="1">
    <location>
        <begin position="122"/>
        <end position="161"/>
    </location>
</feature>
<feature type="compositionally biased region" description="Basic and acidic residues" evidence="1">
    <location>
        <begin position="196"/>
        <end position="212"/>
    </location>
</feature>
<feature type="compositionally biased region" description="Basic and acidic residues" evidence="1">
    <location>
        <begin position="246"/>
        <end position="279"/>
    </location>
</feature>
<proteinExistence type="predicted"/>
<feature type="region of interest" description="Disordered" evidence="1">
    <location>
        <begin position="196"/>
        <end position="319"/>
    </location>
</feature>
<feature type="region of interest" description="Disordered" evidence="1">
    <location>
        <begin position="1"/>
        <end position="180"/>
    </location>
</feature>
<evidence type="ECO:0000313" key="3">
    <source>
        <dbReference type="EMBL" id="CAD9620825.1"/>
    </source>
</evidence>
<feature type="compositionally biased region" description="Acidic residues" evidence="1">
    <location>
        <begin position="213"/>
        <end position="229"/>
    </location>
</feature>
<protein>
    <recommendedName>
        <fullName evidence="2">Micro-fibrillar-associated protein 1 C-terminal domain-containing protein</fullName>
    </recommendedName>
</protein>
<gene>
    <name evidence="3" type="ORF">BRAN1462_LOCUS45176</name>
</gene>
<dbReference type="Pfam" id="PF06991">
    <property type="entry name" value="MFAP1"/>
    <property type="match status" value="1"/>
</dbReference>
<feature type="compositionally biased region" description="Acidic residues" evidence="1">
    <location>
        <begin position="306"/>
        <end position="319"/>
    </location>
</feature>
<name>A0A6U6R515_9DINO</name>
<sequence>MSVEYQNSILWRGEDPTKRKPQPKVDASKKTVRYFPGKAPRWAEEEKKAAAKEKDEEEALHGFDRPRERSRDRRRRRRLEPAAAIIEERKEDPAAARLKRLQASSTAAEPDASERLRRHRQVHEARVLEAAEELKDEEVKKEEQEELQRFKKEESKRDDNRGPVAELQIPMYDDISGDEAEDVELRTLRRERAREAALQKMKEDEEGLGLKEEAEDDDDDDDEDSDESDSDPRHRSMLKPVFVSKSQRETVKEREAQQKEEEKAKEREKQRADEKKAETKGLLVDTIRADDLAEQAADENDRSDAELPDDNDETNEAEEYELWKIRELKRIKRDKEERLERQKELELIEKRRMMTDAEREEDDRRMDAESTQRDEVKGFNFLQKYYHRGGFFQDKATTGEEPLYTRDYHEPLEEEKFDKNMLPKAMQLRRGQFGKKGQVKHTHLTEVDTTDKSAAWAQQSRPMQKYQEKMAAAKGVNAFDRPSGSSSSRPL</sequence>
<evidence type="ECO:0000256" key="1">
    <source>
        <dbReference type="SAM" id="MobiDB-lite"/>
    </source>
</evidence>
<dbReference type="PANTHER" id="PTHR15327">
    <property type="entry name" value="MICROFIBRIL-ASSOCIATED PROTEIN"/>
    <property type="match status" value="1"/>
</dbReference>